<dbReference type="EMBL" id="MTAC01000005">
    <property type="protein sequence ID" value="OSI36114.1"/>
    <property type="molecule type" value="Genomic_DNA"/>
</dbReference>
<evidence type="ECO:0000313" key="1">
    <source>
        <dbReference type="EMBL" id="OSI36114.1"/>
    </source>
</evidence>
<organism evidence="1 2">
    <name type="scientific">Neisseria dumasiana</name>
    <dbReference type="NCBI Taxonomy" id="1931275"/>
    <lineage>
        <taxon>Bacteria</taxon>
        <taxon>Pseudomonadati</taxon>
        <taxon>Pseudomonadota</taxon>
        <taxon>Betaproteobacteria</taxon>
        <taxon>Neisseriales</taxon>
        <taxon>Neisseriaceae</taxon>
        <taxon>Neisseria</taxon>
    </lineage>
</organism>
<comment type="caution">
    <text evidence="1">The sequence shown here is derived from an EMBL/GenBank/DDBJ whole genome shotgun (WGS) entry which is preliminary data.</text>
</comment>
<reference evidence="1 2" key="1">
    <citation type="submission" date="2017-01" db="EMBL/GenBank/DDBJ databases">
        <authorList>
            <person name="Wolfgang W.J."/>
            <person name="Cole J."/>
            <person name="Wroblewski D."/>
            <person name="Mcginnis J."/>
            <person name="Musser K.A."/>
        </authorList>
    </citation>
    <scope>NUCLEOTIDE SEQUENCE [LARGE SCALE GENOMIC DNA]</scope>
    <source>
        <strain evidence="1 2">93087</strain>
    </source>
</reference>
<accession>A0ABX3WN05</accession>
<dbReference type="RefSeq" id="WP_085417958.1">
    <property type="nucleotide sequence ID" value="NZ_CP091509.1"/>
</dbReference>
<keyword evidence="2" id="KW-1185">Reference proteome</keyword>
<sequence>MSEYQICARCDKSLPLHCFDEYQTSADKKEGTWRARKTCRECIKYVSLNHRKRKAAEEKQELAISAEERKALCLQNWGWLYKRWAI</sequence>
<evidence type="ECO:0000313" key="2">
    <source>
        <dbReference type="Proteomes" id="UP000193346"/>
    </source>
</evidence>
<evidence type="ECO:0008006" key="3">
    <source>
        <dbReference type="Google" id="ProtNLM"/>
    </source>
</evidence>
<name>A0ABX3WN05_9NEIS</name>
<proteinExistence type="predicted"/>
<gene>
    <name evidence="1" type="ORF">BV913_02855</name>
</gene>
<protein>
    <recommendedName>
        <fullName evidence="3">HNH endonuclease</fullName>
    </recommendedName>
</protein>
<dbReference type="Proteomes" id="UP000193346">
    <property type="component" value="Unassembled WGS sequence"/>
</dbReference>